<evidence type="ECO:0000256" key="6">
    <source>
        <dbReference type="SAM" id="Phobius"/>
    </source>
</evidence>
<evidence type="ECO:0000256" key="3">
    <source>
        <dbReference type="ARBA" id="ARBA00022801"/>
    </source>
</evidence>
<proteinExistence type="predicted"/>
<gene>
    <name evidence="8" type="primary">CAX4_0</name>
    <name evidence="8" type="ORF">Cantr_05242</name>
</gene>
<dbReference type="SUPFAM" id="SSF48317">
    <property type="entry name" value="Acid phosphatase/Vanadium-dependent haloperoxidase"/>
    <property type="match status" value="1"/>
</dbReference>
<feature type="transmembrane region" description="Helical" evidence="6">
    <location>
        <begin position="23"/>
        <end position="42"/>
    </location>
</feature>
<dbReference type="Proteomes" id="UP000253472">
    <property type="component" value="Unassembled WGS sequence"/>
</dbReference>
<keyword evidence="4 6" id="KW-1133">Transmembrane helix</keyword>
<evidence type="ECO:0000259" key="7">
    <source>
        <dbReference type="SMART" id="SM00014"/>
    </source>
</evidence>
<dbReference type="PANTHER" id="PTHR14969:SF59">
    <property type="entry name" value="DOLICHYLDIPHOSPHATASE"/>
    <property type="match status" value="1"/>
</dbReference>
<keyword evidence="2 6" id="KW-0812">Transmembrane</keyword>
<protein>
    <submittedName>
        <fullName evidence="8">Dolichyldiphosphatase</fullName>
    </submittedName>
</protein>
<comment type="subcellular location">
    <subcellularLocation>
        <location evidence="1">Membrane</location>
        <topology evidence="1">Multi-pass membrane protein</topology>
    </subcellularLocation>
</comment>
<evidence type="ECO:0000313" key="8">
    <source>
        <dbReference type="EMBL" id="RCK56107.1"/>
    </source>
</evidence>
<accession>A0A367XR64</accession>
<keyword evidence="9" id="KW-1185">Reference proteome</keyword>
<dbReference type="Gene3D" id="1.20.144.10">
    <property type="entry name" value="Phosphatidic acid phosphatase type 2/haloperoxidase"/>
    <property type="match status" value="1"/>
</dbReference>
<keyword evidence="3" id="KW-0378">Hydrolase</keyword>
<dbReference type="SMART" id="SM00014">
    <property type="entry name" value="acidPPc"/>
    <property type="match status" value="1"/>
</dbReference>
<dbReference type="STRING" id="5486.A0A367XR64"/>
<feature type="domain" description="Phosphatidic acid phosphatase type 2/haloperoxidase" evidence="7">
    <location>
        <begin position="58"/>
        <end position="173"/>
    </location>
</feature>
<dbReference type="InterPro" id="IPR036938">
    <property type="entry name" value="PAP2/HPO_sf"/>
</dbReference>
<dbReference type="InterPro" id="IPR039667">
    <property type="entry name" value="Dolichyldiphosphatase_PAP2"/>
</dbReference>
<sequence>MNSTVYNPIPFDHTYLLYDPNDIISLVCVHFSLLPIYIMVYYTSWFLITREIEPVIIVGGHLANEVINKVVKMLVKSPRPAFHADFGTNSKYGLSYGFPSAHSQFMGFFVGYYTCIILFKIPKMPARHKRIVCVVAVLSMLGVAFSRVYLLYHSCVQVIAGLIVGVTFGVAYFEVTSMIRDFGVVEWVLNWPIVRFFYVKDTYFYNYQTFAQEYQSYKKLRLDKKEELKKAAQEPS</sequence>
<organism evidence="8 9">
    <name type="scientific">Candida viswanathii</name>
    <dbReference type="NCBI Taxonomy" id="5486"/>
    <lineage>
        <taxon>Eukaryota</taxon>
        <taxon>Fungi</taxon>
        <taxon>Dikarya</taxon>
        <taxon>Ascomycota</taxon>
        <taxon>Saccharomycotina</taxon>
        <taxon>Pichiomycetes</taxon>
        <taxon>Debaryomycetaceae</taxon>
        <taxon>Candida/Lodderomyces clade</taxon>
        <taxon>Candida</taxon>
    </lineage>
</organism>
<dbReference type="GO" id="GO:0006629">
    <property type="term" value="P:lipid metabolic process"/>
    <property type="evidence" value="ECO:0007669"/>
    <property type="project" value="UniProtKB-ARBA"/>
</dbReference>
<comment type="caution">
    <text evidence="8">The sequence shown here is derived from an EMBL/GenBank/DDBJ whole genome shotgun (WGS) entry which is preliminary data.</text>
</comment>
<feature type="transmembrane region" description="Helical" evidence="6">
    <location>
        <begin position="101"/>
        <end position="119"/>
    </location>
</feature>
<dbReference type="Pfam" id="PF01569">
    <property type="entry name" value="PAP2"/>
    <property type="match status" value="1"/>
</dbReference>
<dbReference type="UniPathway" id="UPA00378"/>
<dbReference type="EMBL" id="QLNQ01000029">
    <property type="protein sequence ID" value="RCK56107.1"/>
    <property type="molecule type" value="Genomic_DNA"/>
</dbReference>
<keyword evidence="5 6" id="KW-0472">Membrane</keyword>
<evidence type="ECO:0000256" key="5">
    <source>
        <dbReference type="ARBA" id="ARBA00023136"/>
    </source>
</evidence>
<evidence type="ECO:0000256" key="1">
    <source>
        <dbReference type="ARBA" id="ARBA00004141"/>
    </source>
</evidence>
<dbReference type="InterPro" id="IPR000326">
    <property type="entry name" value="PAP2/HPO"/>
</dbReference>
<dbReference type="CDD" id="cd03382">
    <property type="entry name" value="PAP2_dolichyldiphosphatase"/>
    <property type="match status" value="1"/>
</dbReference>
<feature type="transmembrane region" description="Helical" evidence="6">
    <location>
        <begin position="131"/>
        <end position="150"/>
    </location>
</feature>
<evidence type="ECO:0000256" key="2">
    <source>
        <dbReference type="ARBA" id="ARBA00022692"/>
    </source>
</evidence>
<evidence type="ECO:0000313" key="9">
    <source>
        <dbReference type="Proteomes" id="UP000253472"/>
    </source>
</evidence>
<dbReference type="GO" id="GO:0042392">
    <property type="term" value="F:sphingosine-1-phosphate phosphatase activity"/>
    <property type="evidence" value="ECO:0007669"/>
    <property type="project" value="TreeGrafter"/>
</dbReference>
<dbReference type="PANTHER" id="PTHR14969">
    <property type="entry name" value="SPHINGOSINE-1-PHOSPHATE PHOSPHOHYDROLASE"/>
    <property type="match status" value="1"/>
</dbReference>
<name>A0A367XR64_9ASCO</name>
<reference evidence="8 9" key="1">
    <citation type="submission" date="2018-06" db="EMBL/GenBank/DDBJ databases">
        <title>Whole genome sequencing of Candida tropicalis (genome annotated by CSBL at Korea University).</title>
        <authorList>
            <person name="Ahn J."/>
        </authorList>
    </citation>
    <scope>NUCLEOTIDE SEQUENCE [LARGE SCALE GENOMIC DNA]</scope>
    <source>
        <strain evidence="8 9">ATCC 20962</strain>
    </source>
</reference>
<feature type="transmembrane region" description="Helical" evidence="6">
    <location>
        <begin position="156"/>
        <end position="173"/>
    </location>
</feature>
<dbReference type="GO" id="GO:0016020">
    <property type="term" value="C:membrane"/>
    <property type="evidence" value="ECO:0007669"/>
    <property type="project" value="UniProtKB-SubCell"/>
</dbReference>
<dbReference type="OrthoDB" id="302705at2759"/>
<dbReference type="AlphaFoldDB" id="A0A367XR64"/>
<evidence type="ECO:0000256" key="4">
    <source>
        <dbReference type="ARBA" id="ARBA00022989"/>
    </source>
</evidence>